<dbReference type="GO" id="GO:0006400">
    <property type="term" value="P:tRNA modification"/>
    <property type="evidence" value="ECO:0007669"/>
    <property type="project" value="TreeGrafter"/>
</dbReference>
<name>A0A9W8AWE7_9FUNG</name>
<evidence type="ECO:0000256" key="2">
    <source>
        <dbReference type="ARBA" id="ARBA00035119"/>
    </source>
</evidence>
<comment type="function">
    <text evidence="6">Catalyzes the hydrolysis of queuosine 5'-phosphate, releasing the nucleobase queuine (q). Is required for salvage of queuine from exogenous queuosine (Q) that is imported and then converted to queuosine 5'-phosphate intracellularly.</text>
</comment>
<dbReference type="GO" id="GO:0016787">
    <property type="term" value="F:hydrolase activity"/>
    <property type="evidence" value="ECO:0007669"/>
    <property type="project" value="UniProtKB-KW"/>
</dbReference>
<dbReference type="PANTHER" id="PTHR21314">
    <property type="entry name" value="QUEUOSINE 5'-PHOSPHATE N-GLYCOSYLASE_HYDROLASE-RELATED"/>
    <property type="match status" value="1"/>
</dbReference>
<organism evidence="7 8">
    <name type="scientific">Dimargaris verticillata</name>
    <dbReference type="NCBI Taxonomy" id="2761393"/>
    <lineage>
        <taxon>Eukaryota</taxon>
        <taxon>Fungi</taxon>
        <taxon>Fungi incertae sedis</taxon>
        <taxon>Zoopagomycota</taxon>
        <taxon>Kickxellomycotina</taxon>
        <taxon>Dimargaritomycetes</taxon>
        <taxon>Dimargaritales</taxon>
        <taxon>Dimargaritaceae</taxon>
        <taxon>Dimargaris</taxon>
    </lineage>
</organism>
<dbReference type="OrthoDB" id="416777at2759"/>
<evidence type="ECO:0000256" key="3">
    <source>
        <dbReference type="ARBA" id="ARBA00035306"/>
    </source>
</evidence>
<comment type="caution">
    <text evidence="7">The sequence shown here is derived from an EMBL/GenBank/DDBJ whole genome shotgun (WGS) entry which is preliminary data.</text>
</comment>
<comment type="similarity">
    <text evidence="2 6">Belongs to the QNG1 protein family.</text>
</comment>
<dbReference type="Pfam" id="PF10343">
    <property type="entry name" value="Q_salvage"/>
    <property type="match status" value="1"/>
</dbReference>
<dbReference type="InterPro" id="IPR019438">
    <property type="entry name" value="Q_salvage"/>
</dbReference>
<protein>
    <recommendedName>
        <fullName evidence="3 6">Queuosine 5'-phosphate N-glycosylase/hydrolase</fullName>
        <ecNumber evidence="6">3.2.2.-</ecNumber>
    </recommendedName>
    <alternativeName>
        <fullName evidence="4 6">Queuosine-nucleotide N-glycosylase/hydrolase</fullName>
    </alternativeName>
</protein>
<accession>A0A9W8AWE7</accession>
<keyword evidence="1 6" id="KW-0378">Hydrolase</keyword>
<evidence type="ECO:0000313" key="8">
    <source>
        <dbReference type="Proteomes" id="UP001151582"/>
    </source>
</evidence>
<proteinExistence type="inferred from homology"/>
<comment type="catalytic activity">
    <reaction evidence="5 6">
        <text>queuosine 5'-phosphate + H2O = queuine + D-ribose 5-phosphate</text>
        <dbReference type="Rhea" id="RHEA:75387"/>
        <dbReference type="ChEBI" id="CHEBI:15377"/>
        <dbReference type="ChEBI" id="CHEBI:17433"/>
        <dbReference type="ChEBI" id="CHEBI:78346"/>
        <dbReference type="ChEBI" id="CHEBI:194371"/>
    </reaction>
    <physiologicalReaction direction="left-to-right" evidence="5 6">
        <dbReference type="Rhea" id="RHEA:75388"/>
    </physiologicalReaction>
</comment>
<evidence type="ECO:0000256" key="1">
    <source>
        <dbReference type="ARBA" id="ARBA00022801"/>
    </source>
</evidence>
<evidence type="ECO:0000256" key="4">
    <source>
        <dbReference type="ARBA" id="ARBA00035393"/>
    </source>
</evidence>
<evidence type="ECO:0000256" key="5">
    <source>
        <dbReference type="ARBA" id="ARBA00048204"/>
    </source>
</evidence>
<gene>
    <name evidence="7" type="ORF">H4R34_005752</name>
</gene>
<evidence type="ECO:0000313" key="7">
    <source>
        <dbReference type="EMBL" id="KAJ1971417.1"/>
    </source>
</evidence>
<dbReference type="Proteomes" id="UP001151582">
    <property type="component" value="Unassembled WGS sequence"/>
</dbReference>
<evidence type="ECO:0000256" key="6">
    <source>
        <dbReference type="RuleBase" id="RU365002"/>
    </source>
</evidence>
<dbReference type="PANTHER" id="PTHR21314:SF0">
    <property type="entry name" value="QUEUOSINE 5'-PHOSPHATE N-GLYCOSYLASE_HYDROLASE"/>
    <property type="match status" value="1"/>
</dbReference>
<reference evidence="7" key="1">
    <citation type="submission" date="2022-07" db="EMBL/GenBank/DDBJ databases">
        <title>Phylogenomic reconstructions and comparative analyses of Kickxellomycotina fungi.</title>
        <authorList>
            <person name="Reynolds N.K."/>
            <person name="Stajich J.E."/>
            <person name="Barry K."/>
            <person name="Grigoriev I.V."/>
            <person name="Crous P."/>
            <person name="Smith M.E."/>
        </authorList>
    </citation>
    <scope>NUCLEOTIDE SEQUENCE</scope>
    <source>
        <strain evidence="7">RSA 567</strain>
    </source>
</reference>
<keyword evidence="8" id="KW-1185">Reference proteome</keyword>
<sequence>MVSASDATWAHIFRSETNEPIPLMAQRLRHIREAGEVLQRLYHGSFVHCVTAANHQALALLSLVTRDFASFRDEAYFHDRPVQFYKRAQILIADIWACCEGQGLGLFLDIDEITMFADYRVPQALVYFGVLEYSPNLLKLLRNPTTRLAPGSQHEMEIRGSSIWAVEQVCQRIRTKWATVPGMSPITVNPVLIDFYLWDLAKDHQEEMAHIPIHLTRSPFY</sequence>
<dbReference type="EMBL" id="JANBQB010001384">
    <property type="protein sequence ID" value="KAJ1971417.1"/>
    <property type="molecule type" value="Genomic_DNA"/>
</dbReference>
<dbReference type="AlphaFoldDB" id="A0A9W8AWE7"/>
<dbReference type="EC" id="3.2.2.-" evidence="6"/>